<organism evidence="1 2">
    <name type="scientific">Candidatus Anaerobiospirillum pullistercoris</name>
    <dbReference type="NCBI Taxonomy" id="2838452"/>
    <lineage>
        <taxon>Bacteria</taxon>
        <taxon>Pseudomonadati</taxon>
        <taxon>Pseudomonadota</taxon>
        <taxon>Gammaproteobacteria</taxon>
        <taxon>Aeromonadales</taxon>
        <taxon>Succinivibrionaceae</taxon>
        <taxon>Anaerobiospirillum</taxon>
    </lineage>
</organism>
<proteinExistence type="predicted"/>
<gene>
    <name evidence="1" type="ORF">H9850_02410</name>
</gene>
<sequence length="71" mass="7928">MALSQSSQFIIFKCDDLETLKDFAEFRAKHPDIVETISVPASQIMAHIGDCPEQGAARKAAKATQRHRKSR</sequence>
<name>A0A9D1WCI9_9GAMM</name>
<dbReference type="EMBL" id="DXEV01000045">
    <property type="protein sequence ID" value="HIX56307.1"/>
    <property type="molecule type" value="Genomic_DNA"/>
</dbReference>
<reference evidence="1" key="2">
    <citation type="submission" date="2021-04" db="EMBL/GenBank/DDBJ databases">
        <authorList>
            <person name="Gilroy R."/>
        </authorList>
    </citation>
    <scope>NUCLEOTIDE SEQUENCE</scope>
    <source>
        <strain evidence="1">USASDec5-558</strain>
    </source>
</reference>
<evidence type="ECO:0000313" key="2">
    <source>
        <dbReference type="Proteomes" id="UP000886829"/>
    </source>
</evidence>
<accession>A0A9D1WCI9</accession>
<protein>
    <submittedName>
        <fullName evidence="1">Uncharacterized protein</fullName>
    </submittedName>
</protein>
<comment type="caution">
    <text evidence="1">The sequence shown here is derived from an EMBL/GenBank/DDBJ whole genome shotgun (WGS) entry which is preliminary data.</text>
</comment>
<reference evidence="1" key="1">
    <citation type="journal article" date="2021" name="PeerJ">
        <title>Extensive microbial diversity within the chicken gut microbiome revealed by metagenomics and culture.</title>
        <authorList>
            <person name="Gilroy R."/>
            <person name="Ravi A."/>
            <person name="Getino M."/>
            <person name="Pursley I."/>
            <person name="Horton D.L."/>
            <person name="Alikhan N.F."/>
            <person name="Baker D."/>
            <person name="Gharbi K."/>
            <person name="Hall N."/>
            <person name="Watson M."/>
            <person name="Adriaenssens E.M."/>
            <person name="Foster-Nyarko E."/>
            <person name="Jarju S."/>
            <person name="Secka A."/>
            <person name="Antonio M."/>
            <person name="Oren A."/>
            <person name="Chaudhuri R.R."/>
            <person name="La Ragione R."/>
            <person name="Hildebrand F."/>
            <person name="Pallen M.J."/>
        </authorList>
    </citation>
    <scope>NUCLEOTIDE SEQUENCE</scope>
    <source>
        <strain evidence="1">USASDec5-558</strain>
    </source>
</reference>
<evidence type="ECO:0000313" key="1">
    <source>
        <dbReference type="EMBL" id="HIX56307.1"/>
    </source>
</evidence>
<dbReference type="Proteomes" id="UP000886829">
    <property type="component" value="Unassembled WGS sequence"/>
</dbReference>
<dbReference type="AlphaFoldDB" id="A0A9D1WCI9"/>